<dbReference type="AlphaFoldDB" id="A0A433JGT1"/>
<dbReference type="RefSeq" id="WP_127111532.1">
    <property type="nucleotide sequence ID" value="NZ_RZGR01000041.1"/>
</dbReference>
<evidence type="ECO:0000313" key="1">
    <source>
        <dbReference type="EMBL" id="RUQ81497.1"/>
    </source>
</evidence>
<proteinExistence type="predicted"/>
<comment type="caution">
    <text evidence="1">The sequence shown here is derived from an EMBL/GenBank/DDBJ whole genome shotgun (WGS) entry which is preliminary data.</text>
</comment>
<keyword evidence="2" id="KW-1185">Reference proteome</keyword>
<protein>
    <submittedName>
        <fullName evidence="1">Ankyrin repeat protein</fullName>
    </submittedName>
</protein>
<reference evidence="1 2" key="1">
    <citation type="submission" date="2018-12" db="EMBL/GenBank/DDBJ databases">
        <title>Legionella sp,whole genome shotgun sequence.</title>
        <authorList>
            <person name="Wu H."/>
        </authorList>
    </citation>
    <scope>NUCLEOTIDE SEQUENCE [LARGE SCALE GENOMIC DNA]</scope>
    <source>
        <strain evidence="2">km714</strain>
    </source>
</reference>
<name>A0A433JGT1_9GAMM</name>
<gene>
    <name evidence="1" type="ORF">EKM59_10615</name>
</gene>
<dbReference type="Proteomes" id="UP000288012">
    <property type="component" value="Unassembled WGS sequence"/>
</dbReference>
<evidence type="ECO:0000313" key="2">
    <source>
        <dbReference type="Proteomes" id="UP000288012"/>
    </source>
</evidence>
<dbReference type="InterPro" id="IPR036770">
    <property type="entry name" value="Ankyrin_rpt-contain_sf"/>
</dbReference>
<sequence>MMNSKNLLEKIAVLEEKKPLLKSGVIKQLIAKEKYNDAFLVACKHCQSGDMQMLKLIRFLLNDKSIPQIAVDHQDVNTMTAIGYAAQNSNIDLFHLLVYAGAAVLSPLNSVNLEPPAEILARKVQVLKQDLAEKYKPEYKNGFNILNKIFANKQLLPEKISLKDERENEKFDKHRLDFIIQCLQYLTKFQGSNAFNEWPGYFTAAHASLFQADHVKKCRKILELACQTIENLSPNLRIKYHKHFTPQPFTWVTFSKLGGLAKEPPLINQHAFPLGGLSFKEFKENSTLWDAADHFVKERNDRQQMIEAAIPTVIEKDMPTLLQFFKEIRDSTQNSASPPVSPVCLPVIKSLITYVSDHKSFENMVKLVSDTTYHAPLTLKYNNRMLSMNLSSQNKMDFSSLRDRHAVLRILQMIGELLTSKNFSRFIPKLDETVAWNDLIVIRDCLVHQDEGDNKHKVNEFLQHTDKFEHIVREEFSYFWKKLMYILVSREEKLGRYEYSPEEFWEKILKFHMENTEDKDNTATAVAPAYSRRISIQDEDIFITALKETKTDEATIQFCKDIFAGKEAIPNKTEQGRILSNLPSRSVDKIRYKSLANIFSNACNAKSLSEAERIKKRLDAQAEKLKREALEAAKFKGLDTIRSLARVFLKAPNSKHVLNPVKRIDTAIEAIENIKNFLKDAGYLQTNIPYESLEDWDQYHRLNKRNPLSKILEMNPMLNYAIEYNAGQALQHLDSIRSFKEAAKCPYIQEDYNNLRAFRNYLEHGDPLAEQGFSLEQLFPITDLRQQITAPMILNLIFKVLPELNRIKEYMSFKEFSNESHLFPLVGPEEAQEWEKAFTKGLKNNGFFNHGSNSTLQSSIEPEDGLSMYF</sequence>
<accession>A0A433JGT1</accession>
<dbReference type="Gene3D" id="1.25.40.20">
    <property type="entry name" value="Ankyrin repeat-containing domain"/>
    <property type="match status" value="1"/>
</dbReference>
<dbReference type="EMBL" id="RZGR01000041">
    <property type="protein sequence ID" value="RUQ81497.1"/>
    <property type="molecule type" value="Genomic_DNA"/>
</dbReference>
<organism evidence="1 2">
    <name type="scientific">Legionella septentrionalis</name>
    <dbReference type="NCBI Taxonomy" id="2498109"/>
    <lineage>
        <taxon>Bacteria</taxon>
        <taxon>Pseudomonadati</taxon>
        <taxon>Pseudomonadota</taxon>
        <taxon>Gammaproteobacteria</taxon>
        <taxon>Legionellales</taxon>
        <taxon>Legionellaceae</taxon>
        <taxon>Legionella</taxon>
    </lineage>
</organism>